<dbReference type="SUPFAM" id="SSF55144">
    <property type="entry name" value="LigT-like"/>
    <property type="match status" value="1"/>
</dbReference>
<feature type="domain" description="Phosphoesterase HXTX" evidence="3">
    <location>
        <begin position="11"/>
        <end position="93"/>
    </location>
</feature>
<feature type="active site" description="Proton acceptor" evidence="2">
    <location>
        <position position="125"/>
    </location>
</feature>
<feature type="short sequence motif" description="HXTX 1" evidence="2">
    <location>
        <begin position="38"/>
        <end position="41"/>
    </location>
</feature>
<dbReference type="InterPro" id="IPR004175">
    <property type="entry name" value="RNA_CPDase"/>
</dbReference>
<organism evidence="4 5">
    <name type="scientific">Candidatus Nomurabacteria bacterium RIFCSPHIGHO2_01_FULL_42_16</name>
    <dbReference type="NCBI Taxonomy" id="1801743"/>
    <lineage>
        <taxon>Bacteria</taxon>
        <taxon>Candidatus Nomuraibacteriota</taxon>
    </lineage>
</organism>
<name>A0A1F6VJ93_9BACT</name>
<dbReference type="GO" id="GO:0008664">
    <property type="term" value="F:RNA 2',3'-cyclic 3'-phosphodiesterase activity"/>
    <property type="evidence" value="ECO:0007669"/>
    <property type="project" value="UniProtKB-EC"/>
</dbReference>
<protein>
    <recommendedName>
        <fullName evidence="2">RNA 2',3'-cyclic phosphodiesterase</fullName>
        <shortName evidence="2">RNA 2',3'-CPDase</shortName>
        <ecNumber evidence="2">3.1.4.58</ecNumber>
    </recommendedName>
</protein>
<dbReference type="InterPro" id="IPR009097">
    <property type="entry name" value="Cyclic_Pdiesterase"/>
</dbReference>
<keyword evidence="1 2" id="KW-0378">Hydrolase</keyword>
<keyword evidence="4" id="KW-0436">Ligase</keyword>
<reference evidence="4 5" key="1">
    <citation type="journal article" date="2016" name="Nat. Commun.">
        <title>Thousands of microbial genomes shed light on interconnected biogeochemical processes in an aquifer system.</title>
        <authorList>
            <person name="Anantharaman K."/>
            <person name="Brown C.T."/>
            <person name="Hug L.A."/>
            <person name="Sharon I."/>
            <person name="Castelle C.J."/>
            <person name="Probst A.J."/>
            <person name="Thomas B.C."/>
            <person name="Singh A."/>
            <person name="Wilkins M.J."/>
            <person name="Karaoz U."/>
            <person name="Brodie E.L."/>
            <person name="Williams K.H."/>
            <person name="Hubbard S.S."/>
            <person name="Banfield J.F."/>
        </authorList>
    </citation>
    <scope>NUCLEOTIDE SEQUENCE [LARGE SCALE GENOMIC DNA]</scope>
</reference>
<dbReference type="InterPro" id="IPR014051">
    <property type="entry name" value="Phosphoesterase_HXTX"/>
</dbReference>
<comment type="similarity">
    <text evidence="2">Belongs to the 2H phosphoesterase superfamily. ThpR family.</text>
</comment>
<dbReference type="AlphaFoldDB" id="A0A1F6VJ93"/>
<dbReference type="STRING" id="1801743.A2824_03175"/>
<evidence type="ECO:0000256" key="1">
    <source>
        <dbReference type="ARBA" id="ARBA00022801"/>
    </source>
</evidence>
<dbReference type="EC" id="3.1.4.58" evidence="2"/>
<proteinExistence type="inferred from homology"/>
<gene>
    <name evidence="4" type="ORF">A2824_03175</name>
</gene>
<comment type="function">
    <text evidence="2">Hydrolyzes RNA 2',3'-cyclic phosphodiester to an RNA 2'-phosphomonoester.</text>
</comment>
<feature type="active site" description="Proton donor" evidence="2">
    <location>
        <position position="38"/>
    </location>
</feature>
<feature type="short sequence motif" description="HXTX 2" evidence="2">
    <location>
        <begin position="125"/>
        <end position="128"/>
    </location>
</feature>
<dbReference type="Proteomes" id="UP000178059">
    <property type="component" value="Unassembled WGS sequence"/>
</dbReference>
<dbReference type="PANTHER" id="PTHR35561:SF1">
    <property type="entry name" value="RNA 2',3'-CYCLIC PHOSPHODIESTERASE"/>
    <property type="match status" value="1"/>
</dbReference>
<dbReference type="NCBIfam" id="TIGR02258">
    <property type="entry name" value="2_5_ligase"/>
    <property type="match status" value="1"/>
</dbReference>
<dbReference type="HAMAP" id="MF_01940">
    <property type="entry name" value="RNA_CPDase"/>
    <property type="match status" value="1"/>
</dbReference>
<evidence type="ECO:0000256" key="2">
    <source>
        <dbReference type="HAMAP-Rule" id="MF_01940"/>
    </source>
</evidence>
<dbReference type="Gene3D" id="3.90.1140.10">
    <property type="entry name" value="Cyclic phosphodiesterase"/>
    <property type="match status" value="1"/>
</dbReference>
<dbReference type="GO" id="GO:0004113">
    <property type="term" value="F:2',3'-cyclic-nucleotide 3'-phosphodiesterase activity"/>
    <property type="evidence" value="ECO:0007669"/>
    <property type="project" value="InterPro"/>
</dbReference>
<evidence type="ECO:0000313" key="5">
    <source>
        <dbReference type="Proteomes" id="UP000178059"/>
    </source>
</evidence>
<evidence type="ECO:0000313" key="4">
    <source>
        <dbReference type="EMBL" id="OGI69692.1"/>
    </source>
</evidence>
<evidence type="ECO:0000259" key="3">
    <source>
        <dbReference type="Pfam" id="PF02834"/>
    </source>
</evidence>
<dbReference type="PANTHER" id="PTHR35561">
    <property type="entry name" value="RNA 2',3'-CYCLIC PHOSPHODIESTERASE"/>
    <property type="match status" value="1"/>
</dbReference>
<sequence>MRIFVSVKIGKELENKIIEWQKSRDDLKVRWLKPENLHITLIPPWETQNIEEVKNKLKSLPRGEQSELYGGEFDILFNKVSFGPKPEHPRLIWAEGKSPENFKKLRKNTEQILGVYNNHPDEYIHVTLARFDPRDFKKLKTRELNEQVDWKDKVKSVILYQSQTLPEGAKYTILEEIKI</sequence>
<comment type="catalytic activity">
    <reaction evidence="2">
        <text>a 3'-end 2',3'-cyclophospho-ribonucleotide-RNA + H2O = a 3'-end 2'-phospho-ribonucleotide-RNA + H(+)</text>
        <dbReference type="Rhea" id="RHEA:11828"/>
        <dbReference type="Rhea" id="RHEA-COMP:10464"/>
        <dbReference type="Rhea" id="RHEA-COMP:17353"/>
        <dbReference type="ChEBI" id="CHEBI:15377"/>
        <dbReference type="ChEBI" id="CHEBI:15378"/>
        <dbReference type="ChEBI" id="CHEBI:83064"/>
        <dbReference type="ChEBI" id="CHEBI:173113"/>
        <dbReference type="EC" id="3.1.4.58"/>
    </reaction>
</comment>
<dbReference type="EMBL" id="MFTT01000021">
    <property type="protein sequence ID" value="OGI69692.1"/>
    <property type="molecule type" value="Genomic_DNA"/>
</dbReference>
<dbReference type="Pfam" id="PF02834">
    <property type="entry name" value="LigT_PEase"/>
    <property type="match status" value="1"/>
</dbReference>
<comment type="caution">
    <text evidence="4">The sequence shown here is derived from an EMBL/GenBank/DDBJ whole genome shotgun (WGS) entry which is preliminary data.</text>
</comment>
<dbReference type="GO" id="GO:0016874">
    <property type="term" value="F:ligase activity"/>
    <property type="evidence" value="ECO:0007669"/>
    <property type="project" value="UniProtKB-KW"/>
</dbReference>
<accession>A0A1F6VJ93</accession>